<protein>
    <submittedName>
        <fullName evidence="1">Uncharacterized protein</fullName>
    </submittedName>
</protein>
<dbReference type="EMBL" id="ACKU01000004">
    <property type="protein sequence ID" value="EER75604.1"/>
    <property type="molecule type" value="Genomic_DNA"/>
</dbReference>
<proteinExistence type="predicted"/>
<dbReference type="STRING" id="585506.HMPREF0877_0115"/>
<accession>C5R820</accession>
<gene>
    <name evidence="1" type="ORF">HMPREF0877_0115</name>
</gene>
<sequence>MNAKDTQQIFADFSTYLNTGEVTVEYANGFIDGALAVLEAVNDDGK</sequence>
<evidence type="ECO:0000313" key="1">
    <source>
        <dbReference type="EMBL" id="EER75604.1"/>
    </source>
</evidence>
<keyword evidence="2" id="KW-1185">Reference proteome</keyword>
<reference evidence="1 2" key="1">
    <citation type="submission" date="2009-04" db="EMBL/GenBank/DDBJ databases">
        <authorList>
            <person name="Qin X."/>
            <person name="Bachman B."/>
            <person name="Battles P."/>
            <person name="Bell A."/>
            <person name="Bess C."/>
            <person name="Bickham C."/>
            <person name="Chaboub L."/>
            <person name="Chen D."/>
            <person name="Coyle M."/>
            <person name="Deiros D.R."/>
            <person name="Dinh H."/>
            <person name="Forbes L."/>
            <person name="Fowler G."/>
            <person name="Francisco L."/>
            <person name="Fu Q."/>
            <person name="Gubbala S."/>
            <person name="Hale W."/>
            <person name="Han Y."/>
            <person name="Hemphill L."/>
            <person name="Highlander S.K."/>
            <person name="Hirani K."/>
            <person name="Hogues M."/>
            <person name="Jackson L."/>
            <person name="Jakkamsetti A."/>
            <person name="Javaid M."/>
            <person name="Jiang H."/>
            <person name="Korchina V."/>
            <person name="Kovar C."/>
            <person name="Lara F."/>
            <person name="Lee S."/>
            <person name="Mata R."/>
            <person name="Mathew T."/>
            <person name="Moen C."/>
            <person name="Morales K."/>
            <person name="Munidasa M."/>
            <person name="Nazareth L."/>
            <person name="Ngo R."/>
            <person name="Nguyen L."/>
            <person name="Okwuonu G."/>
            <person name="Ongeri F."/>
            <person name="Patil S."/>
            <person name="Petrosino J."/>
            <person name="Pham C."/>
            <person name="Pham P."/>
            <person name="Pu L.-L."/>
            <person name="Puazo M."/>
            <person name="Raj R."/>
            <person name="Reid J."/>
            <person name="Rouhana J."/>
            <person name="Saada N."/>
            <person name="Shang Y."/>
            <person name="Simmons D."/>
            <person name="Thornton R."/>
            <person name="Warren J."/>
            <person name="Weissenberger G."/>
            <person name="Zhang J."/>
            <person name="Zhang L."/>
            <person name="Zhou C."/>
            <person name="Zhu D."/>
            <person name="Muzny D."/>
            <person name="Worley K."/>
            <person name="Gibbs R."/>
        </authorList>
    </citation>
    <scope>NUCLEOTIDE SEQUENCE [LARGE SCALE GENOMIC DNA]</scope>
    <source>
        <strain evidence="1 2">ATCC 33313</strain>
    </source>
</reference>
<dbReference type="Proteomes" id="UP000004528">
    <property type="component" value="Unassembled WGS sequence"/>
</dbReference>
<comment type="caution">
    <text evidence="1">The sequence shown here is derived from an EMBL/GenBank/DDBJ whole genome shotgun (WGS) entry which is preliminary data.</text>
</comment>
<dbReference type="AlphaFoldDB" id="C5R820"/>
<organism evidence="1 2">
    <name type="scientific">Weissella paramesenteroides ATCC 33313</name>
    <dbReference type="NCBI Taxonomy" id="585506"/>
    <lineage>
        <taxon>Bacteria</taxon>
        <taxon>Bacillati</taxon>
        <taxon>Bacillota</taxon>
        <taxon>Bacilli</taxon>
        <taxon>Lactobacillales</taxon>
        <taxon>Lactobacillaceae</taxon>
        <taxon>Weissella</taxon>
    </lineage>
</organism>
<dbReference type="RefSeq" id="WP_002829032.1">
    <property type="nucleotide sequence ID" value="NZ_GG697136.1"/>
</dbReference>
<name>C5R820_WEIPA</name>
<evidence type="ECO:0000313" key="2">
    <source>
        <dbReference type="Proteomes" id="UP000004528"/>
    </source>
</evidence>
<dbReference type="HOGENOM" id="CLU_3190618_0_0_9"/>